<proteinExistence type="predicted"/>
<dbReference type="EMBL" id="BQNB010018195">
    <property type="protein sequence ID" value="GJT71768.1"/>
    <property type="molecule type" value="Genomic_DNA"/>
</dbReference>
<protein>
    <submittedName>
        <fullName evidence="1">Uncharacterized protein</fullName>
    </submittedName>
</protein>
<name>A0ABQ5G9M2_9ASTR</name>
<sequence length="251" mass="28885">MSAVDYEKNRMSSNTNSPIDNLYELKIGDEFLKILKNNAFNGMYGGDVIDHIAKVVKITEWIKIPDIDKNRVRIHNGNNKIINKECSPILAPARHDICDQDELCRTEEFAVVKYSVGLDKEFVAVGPSETSTVKGTHGSIHAIWRIEPLWIRRLHTALAKLGRNGLMCSHELYKFSDGTLISLRDTLKDMANNLEMGYTSVMSRRRWSNLDKKMSHIMINDIDRQLLDRRLMKSLEKFVDGRYYGEDPRLL</sequence>
<keyword evidence="2" id="KW-1185">Reference proteome</keyword>
<evidence type="ECO:0000313" key="1">
    <source>
        <dbReference type="EMBL" id="GJT71768.1"/>
    </source>
</evidence>
<dbReference type="Proteomes" id="UP001151760">
    <property type="component" value="Unassembled WGS sequence"/>
</dbReference>
<accession>A0ABQ5G9M2</accession>
<reference evidence="1" key="1">
    <citation type="journal article" date="2022" name="Int. J. Mol. Sci.">
        <title>Draft Genome of Tanacetum Coccineum: Genomic Comparison of Closely Related Tanacetum-Family Plants.</title>
        <authorList>
            <person name="Yamashiro T."/>
            <person name="Shiraishi A."/>
            <person name="Nakayama K."/>
            <person name="Satake H."/>
        </authorList>
    </citation>
    <scope>NUCLEOTIDE SEQUENCE</scope>
</reference>
<organism evidence="1 2">
    <name type="scientific">Tanacetum coccineum</name>
    <dbReference type="NCBI Taxonomy" id="301880"/>
    <lineage>
        <taxon>Eukaryota</taxon>
        <taxon>Viridiplantae</taxon>
        <taxon>Streptophyta</taxon>
        <taxon>Embryophyta</taxon>
        <taxon>Tracheophyta</taxon>
        <taxon>Spermatophyta</taxon>
        <taxon>Magnoliopsida</taxon>
        <taxon>eudicotyledons</taxon>
        <taxon>Gunneridae</taxon>
        <taxon>Pentapetalae</taxon>
        <taxon>asterids</taxon>
        <taxon>campanulids</taxon>
        <taxon>Asterales</taxon>
        <taxon>Asteraceae</taxon>
        <taxon>Asteroideae</taxon>
        <taxon>Anthemideae</taxon>
        <taxon>Anthemidinae</taxon>
        <taxon>Tanacetum</taxon>
    </lineage>
</organism>
<gene>
    <name evidence="1" type="ORF">Tco_1031054</name>
</gene>
<comment type="caution">
    <text evidence="1">The sequence shown here is derived from an EMBL/GenBank/DDBJ whole genome shotgun (WGS) entry which is preliminary data.</text>
</comment>
<reference evidence="1" key="2">
    <citation type="submission" date="2022-01" db="EMBL/GenBank/DDBJ databases">
        <authorList>
            <person name="Yamashiro T."/>
            <person name="Shiraishi A."/>
            <person name="Satake H."/>
            <person name="Nakayama K."/>
        </authorList>
    </citation>
    <scope>NUCLEOTIDE SEQUENCE</scope>
</reference>
<evidence type="ECO:0000313" key="2">
    <source>
        <dbReference type="Proteomes" id="UP001151760"/>
    </source>
</evidence>